<dbReference type="Proteomes" id="UP000507695">
    <property type="component" value="Unassembled WGS sequence"/>
</dbReference>
<reference evidence="2" key="1">
    <citation type="submission" date="2019-04" db="EMBL/GenBank/DDBJ databases">
        <authorList>
            <consortium name="Pathogen Informatics"/>
        </authorList>
    </citation>
    <scope>NUCLEOTIDE SEQUENCE</scope>
    <source>
        <strain evidence="2">NCTC9183</strain>
    </source>
</reference>
<dbReference type="EMBL" id="CABDVL010000003">
    <property type="protein sequence ID" value="VTM57120.1"/>
    <property type="molecule type" value="Genomic_DNA"/>
</dbReference>
<name>A0A4P0Y9W9_KLEPN</name>
<proteinExistence type="predicted"/>
<evidence type="ECO:0000313" key="2">
    <source>
        <dbReference type="EMBL" id="VTM57120.1"/>
    </source>
</evidence>
<feature type="chain" id="PRO_5026144543" evidence="1">
    <location>
        <begin position="35"/>
        <end position="77"/>
    </location>
</feature>
<gene>
    <name evidence="2" type="ORF">NCTC9183_04580</name>
</gene>
<feature type="signal peptide" evidence="1">
    <location>
        <begin position="1"/>
        <end position="34"/>
    </location>
</feature>
<dbReference type="AlphaFoldDB" id="A0A4P0Y9W9"/>
<protein>
    <submittedName>
        <fullName evidence="2">Trehalase</fullName>
    </submittedName>
</protein>
<sequence length="77" mass="8296">MTSTDARRPAALPCSLRLAIGGALIALMSLNAQAEDGKTAPPPRRIFCWARCSMMSRARSCLPIRKPSPTLSLTAIR</sequence>
<keyword evidence="1" id="KW-0732">Signal</keyword>
<accession>A0A4P0Y9W9</accession>
<evidence type="ECO:0000256" key="1">
    <source>
        <dbReference type="SAM" id="SignalP"/>
    </source>
</evidence>
<organism evidence="2">
    <name type="scientific">Klebsiella pneumoniae</name>
    <dbReference type="NCBI Taxonomy" id="573"/>
    <lineage>
        <taxon>Bacteria</taxon>
        <taxon>Pseudomonadati</taxon>
        <taxon>Pseudomonadota</taxon>
        <taxon>Gammaproteobacteria</taxon>
        <taxon>Enterobacterales</taxon>
        <taxon>Enterobacteriaceae</taxon>
        <taxon>Klebsiella/Raoultella group</taxon>
        <taxon>Klebsiella</taxon>
        <taxon>Klebsiella pneumoniae complex</taxon>
    </lineage>
</organism>